<dbReference type="SUPFAM" id="SSF55811">
    <property type="entry name" value="Nudix"/>
    <property type="match status" value="1"/>
</dbReference>
<evidence type="ECO:0000256" key="5">
    <source>
        <dbReference type="ARBA" id="ARBA00022842"/>
    </source>
</evidence>
<dbReference type="InterPro" id="IPR015797">
    <property type="entry name" value="NUDIX_hydrolase-like_dom_sf"/>
</dbReference>
<reference evidence="9" key="1">
    <citation type="submission" date="2019-10" db="EMBL/GenBank/DDBJ databases">
        <title>Lacipirellula parvula gen. nov., sp. nov., representing a lineage of planctomycetes widespread in freshwater anoxic habitats, and description of the family Lacipirellulaceae.</title>
        <authorList>
            <person name="Dedysh S.N."/>
            <person name="Kulichevskaya I.S."/>
            <person name="Beletsky A.V."/>
            <person name="Rakitin A.L."/>
            <person name="Mardanov A.V."/>
            <person name="Ivanova A.A."/>
            <person name="Saltykova V.X."/>
            <person name="Rijpstra W.I.C."/>
            <person name="Sinninghe Damste J.S."/>
            <person name="Ravin N.V."/>
        </authorList>
    </citation>
    <scope>NUCLEOTIDE SEQUENCE [LARGE SCALE GENOMIC DNA]</scope>
    <source>
        <strain evidence="9">PX69</strain>
    </source>
</reference>
<proteinExistence type="predicted"/>
<dbReference type="RefSeq" id="WP_152098393.1">
    <property type="nucleotide sequence ID" value="NZ_AP021861.1"/>
</dbReference>
<dbReference type="AlphaFoldDB" id="A0A5K7X746"/>
<keyword evidence="6" id="KW-0464">Manganese</keyword>
<dbReference type="PANTHER" id="PTHR12992">
    <property type="entry name" value="NUDIX HYDROLASE"/>
    <property type="match status" value="1"/>
</dbReference>
<evidence type="ECO:0000256" key="6">
    <source>
        <dbReference type="ARBA" id="ARBA00023211"/>
    </source>
</evidence>
<dbReference type="PROSITE" id="PS00893">
    <property type="entry name" value="NUDIX_BOX"/>
    <property type="match status" value="1"/>
</dbReference>
<dbReference type="PROSITE" id="PS51462">
    <property type="entry name" value="NUDIX"/>
    <property type="match status" value="1"/>
</dbReference>
<evidence type="ECO:0000313" key="8">
    <source>
        <dbReference type="EMBL" id="BBO32420.1"/>
    </source>
</evidence>
<keyword evidence="9" id="KW-1185">Reference proteome</keyword>
<dbReference type="PANTHER" id="PTHR12992:SF11">
    <property type="entry name" value="MITOCHONDRIAL COENZYME A DIPHOSPHATASE NUDT8"/>
    <property type="match status" value="1"/>
</dbReference>
<dbReference type="EMBL" id="AP021861">
    <property type="protein sequence ID" value="BBO32420.1"/>
    <property type="molecule type" value="Genomic_DNA"/>
</dbReference>
<dbReference type="InterPro" id="IPR045121">
    <property type="entry name" value="CoAse"/>
</dbReference>
<evidence type="ECO:0000256" key="3">
    <source>
        <dbReference type="ARBA" id="ARBA00022723"/>
    </source>
</evidence>
<feature type="domain" description="Nudix hydrolase" evidence="7">
    <location>
        <begin position="48"/>
        <end position="179"/>
    </location>
</feature>
<protein>
    <recommendedName>
        <fullName evidence="7">Nudix hydrolase domain-containing protein</fullName>
    </recommendedName>
</protein>
<sequence length="225" mass="24717">MSRPLWEQLELPALLARELTLPAEPRWSREFAPELSYGRHAGPARSDARGAAVAVVLSWDGTEWSLPLTVRSAKLSRHGGQISFPGGLIEAGESPPVAAERELEEELGVRPPLEWLGTLTPQFVYASNAMVVPCVAATLEAPAWQPNPREVERVLRLSLRGLLSASTEPPLQMTRGPLRFTAPQLRVEGHSAWGATAVMLGELRGRLLRLEKVEEDLTQRREGAN</sequence>
<gene>
    <name evidence="8" type="ORF">PLANPX_2032</name>
</gene>
<evidence type="ECO:0000256" key="1">
    <source>
        <dbReference type="ARBA" id="ARBA00001936"/>
    </source>
</evidence>
<name>A0A5K7X746_9BACT</name>
<keyword evidence="3" id="KW-0479">Metal-binding</keyword>
<accession>A0A5K7X746</accession>
<dbReference type="InterPro" id="IPR020084">
    <property type="entry name" value="NUDIX_hydrolase_CS"/>
</dbReference>
<organism evidence="8 9">
    <name type="scientific">Lacipirellula parvula</name>
    <dbReference type="NCBI Taxonomy" id="2650471"/>
    <lineage>
        <taxon>Bacteria</taxon>
        <taxon>Pseudomonadati</taxon>
        <taxon>Planctomycetota</taxon>
        <taxon>Planctomycetia</taxon>
        <taxon>Pirellulales</taxon>
        <taxon>Lacipirellulaceae</taxon>
        <taxon>Lacipirellula</taxon>
    </lineage>
</organism>
<evidence type="ECO:0000256" key="4">
    <source>
        <dbReference type="ARBA" id="ARBA00022801"/>
    </source>
</evidence>
<dbReference type="GO" id="GO:0046872">
    <property type="term" value="F:metal ion binding"/>
    <property type="evidence" value="ECO:0007669"/>
    <property type="project" value="UniProtKB-KW"/>
</dbReference>
<dbReference type="Gene3D" id="3.90.79.10">
    <property type="entry name" value="Nucleoside Triphosphate Pyrophosphohydrolase"/>
    <property type="match status" value="1"/>
</dbReference>
<dbReference type="GO" id="GO:0010945">
    <property type="term" value="F:coenzyme A diphosphatase activity"/>
    <property type="evidence" value="ECO:0007669"/>
    <property type="project" value="InterPro"/>
</dbReference>
<keyword evidence="4" id="KW-0378">Hydrolase</keyword>
<dbReference type="Pfam" id="PF00293">
    <property type="entry name" value="NUDIX"/>
    <property type="match status" value="1"/>
</dbReference>
<evidence type="ECO:0000313" key="9">
    <source>
        <dbReference type="Proteomes" id="UP000326837"/>
    </source>
</evidence>
<evidence type="ECO:0000256" key="2">
    <source>
        <dbReference type="ARBA" id="ARBA00001946"/>
    </source>
</evidence>
<comment type="cofactor">
    <cofactor evidence="1">
        <name>Mn(2+)</name>
        <dbReference type="ChEBI" id="CHEBI:29035"/>
    </cofactor>
</comment>
<dbReference type="KEGG" id="lpav:PLANPX_2032"/>
<keyword evidence="5" id="KW-0460">Magnesium</keyword>
<dbReference type="InterPro" id="IPR000086">
    <property type="entry name" value="NUDIX_hydrolase_dom"/>
</dbReference>
<evidence type="ECO:0000259" key="7">
    <source>
        <dbReference type="PROSITE" id="PS51462"/>
    </source>
</evidence>
<comment type="cofactor">
    <cofactor evidence="2">
        <name>Mg(2+)</name>
        <dbReference type="ChEBI" id="CHEBI:18420"/>
    </cofactor>
</comment>
<dbReference type="Proteomes" id="UP000326837">
    <property type="component" value="Chromosome"/>
</dbReference>